<name>A0A2P4XWX5_9STRA</name>
<dbReference type="AlphaFoldDB" id="A0A2P4XWX5"/>
<proteinExistence type="predicted"/>
<gene>
    <name evidence="1" type="ORF">PHPALM_13584</name>
</gene>
<comment type="caution">
    <text evidence="1">The sequence shown here is derived from an EMBL/GenBank/DDBJ whole genome shotgun (WGS) entry which is preliminary data.</text>
</comment>
<reference evidence="1 2" key="1">
    <citation type="journal article" date="2017" name="Genome Biol. Evol.">
        <title>Phytophthora megakarya and P. palmivora, closely related causal agents of cacao black pod rot, underwent increases in genome sizes and gene numbers by different mechanisms.</title>
        <authorList>
            <person name="Ali S.S."/>
            <person name="Shao J."/>
            <person name="Lary D.J."/>
            <person name="Kronmiller B."/>
            <person name="Shen D."/>
            <person name="Strem M.D."/>
            <person name="Amoako-Attah I."/>
            <person name="Akrofi A.Y."/>
            <person name="Begoude B.A."/>
            <person name="Ten Hoopen G.M."/>
            <person name="Coulibaly K."/>
            <person name="Kebe B.I."/>
            <person name="Melnick R.L."/>
            <person name="Guiltinan M.J."/>
            <person name="Tyler B.M."/>
            <person name="Meinhardt L.W."/>
            <person name="Bailey B.A."/>
        </authorList>
    </citation>
    <scope>NUCLEOTIDE SEQUENCE [LARGE SCALE GENOMIC DNA]</scope>
    <source>
        <strain evidence="2">sbr112.9</strain>
    </source>
</reference>
<sequence>MVTRPPAVQVLPTSHDIEPARRTSKYSFYPSAVQVAVHDSITAPEHRGKLPIVFVETVITAHQRMSWLNSGGVNMQNFSAGVTAPKSVSASSMGVLVGAARMLCRYDQEYFVQPVRDVLEALLDFLQQLDGWHTWLAADLPHLVYWVNSVLEQFRSFVHSSNGNTQASSLQTISRLSLNDGELQNVMHALSRRSVLNSSTTIRSTTTSARPDRNVQRQNRIPPAIFDLIPSHNGAPVCLRYLSAMGCPSGNSTHCVYGNRAHVAPDTLDARVKGHIIQRMGG</sequence>
<protein>
    <submittedName>
        <fullName evidence="1">Uncharacterized protein</fullName>
    </submittedName>
</protein>
<dbReference type="EMBL" id="NCKW01007519">
    <property type="protein sequence ID" value="POM70051.1"/>
    <property type="molecule type" value="Genomic_DNA"/>
</dbReference>
<accession>A0A2P4XWX5</accession>
<dbReference type="Proteomes" id="UP000237271">
    <property type="component" value="Unassembled WGS sequence"/>
</dbReference>
<dbReference type="OrthoDB" id="123817at2759"/>
<keyword evidence="2" id="KW-1185">Reference proteome</keyword>
<evidence type="ECO:0000313" key="1">
    <source>
        <dbReference type="EMBL" id="POM70051.1"/>
    </source>
</evidence>
<organism evidence="1 2">
    <name type="scientific">Phytophthora palmivora</name>
    <dbReference type="NCBI Taxonomy" id="4796"/>
    <lineage>
        <taxon>Eukaryota</taxon>
        <taxon>Sar</taxon>
        <taxon>Stramenopiles</taxon>
        <taxon>Oomycota</taxon>
        <taxon>Peronosporomycetes</taxon>
        <taxon>Peronosporales</taxon>
        <taxon>Peronosporaceae</taxon>
        <taxon>Phytophthora</taxon>
    </lineage>
</organism>
<evidence type="ECO:0000313" key="2">
    <source>
        <dbReference type="Proteomes" id="UP000237271"/>
    </source>
</evidence>